<proteinExistence type="predicted"/>
<dbReference type="Proteomes" id="UP000180175">
    <property type="component" value="Chromosome"/>
</dbReference>
<name>A0A1S2LR25_9BACI</name>
<reference evidence="3 4" key="2">
    <citation type="journal article" date="2017" name="Genome Announc.">
        <title>Draft Genome Sequences of Four Alkaliphilic Bacteria Belonging to the Anaerobacillus Genus.</title>
        <authorList>
            <person name="Bassil N.M."/>
            <person name="Lloyd J.R."/>
        </authorList>
    </citation>
    <scope>NUCLEOTIDE SEQUENCE [LARGE SCALE GENOMIC DNA]</scope>
    <source>
        <strain evidence="3 4">NB2006</strain>
    </source>
</reference>
<reference evidence="2 4" key="1">
    <citation type="submission" date="2016-10" db="EMBL/GenBank/DDBJ databases">
        <title>Draft genome sequences of four alkaliphilic bacteria belonging to the Anaerobacillus genus.</title>
        <authorList>
            <person name="Bassil N.M."/>
            <person name="Lloyd J.R."/>
        </authorList>
    </citation>
    <scope>NUCLEOTIDE SEQUENCE [LARGE SCALE GENOMIC DNA]</scope>
    <source>
        <strain evidence="2 4">NB2006</strain>
    </source>
</reference>
<dbReference type="AlphaFoldDB" id="A0A1S2LR25"/>
<dbReference type="KEGG" id="aia:AWH56_000165"/>
<organism evidence="2 4">
    <name type="scientific">Anaerobacillus isosaccharinicus</name>
    <dbReference type="NCBI Taxonomy" id="1532552"/>
    <lineage>
        <taxon>Bacteria</taxon>
        <taxon>Bacillati</taxon>
        <taxon>Bacillota</taxon>
        <taxon>Bacilli</taxon>
        <taxon>Bacillales</taxon>
        <taxon>Bacillaceae</taxon>
        <taxon>Anaerobacillus</taxon>
    </lineage>
</organism>
<reference evidence="3" key="4">
    <citation type="submission" date="2020-10" db="EMBL/GenBank/DDBJ databases">
        <authorList>
            <person name="Bassil N.M."/>
            <person name="Lloyd J.R."/>
        </authorList>
    </citation>
    <scope>NUCLEOTIDE SEQUENCE</scope>
    <source>
        <strain evidence="3">NB2006</strain>
    </source>
</reference>
<accession>A0A1S2LR25</accession>
<feature type="transmembrane region" description="Helical" evidence="1">
    <location>
        <begin position="29"/>
        <end position="48"/>
    </location>
</feature>
<keyword evidence="4" id="KW-1185">Reference proteome</keyword>
<feature type="transmembrane region" description="Helical" evidence="1">
    <location>
        <begin position="227"/>
        <end position="248"/>
    </location>
</feature>
<dbReference type="EMBL" id="LQXD01000109">
    <property type="protein sequence ID" value="OIJ14958.1"/>
    <property type="molecule type" value="Genomic_DNA"/>
</dbReference>
<dbReference type="OrthoDB" id="1903376at2"/>
<reference evidence="3 4" key="3">
    <citation type="journal article" date="2019" name="Int. J. Syst. Evol. Microbiol.">
        <title>Anaerobacillus isosaccharinicus sp. nov., an alkaliphilic bacterium which degrades isosaccharinic acid.</title>
        <authorList>
            <person name="Bassil N.M."/>
            <person name="Lloyd J.R."/>
        </authorList>
    </citation>
    <scope>NUCLEOTIDE SEQUENCE [LARGE SCALE GENOMIC DNA]</scope>
    <source>
        <strain evidence="3 4">NB2006</strain>
    </source>
</reference>
<feature type="transmembrane region" description="Helical" evidence="1">
    <location>
        <begin position="160"/>
        <end position="191"/>
    </location>
</feature>
<protein>
    <submittedName>
        <fullName evidence="3">DUF1189 domain-containing protein</fullName>
    </submittedName>
</protein>
<dbReference type="RefSeq" id="WP_071317348.1">
    <property type="nucleotide sequence ID" value="NZ_CP063356.2"/>
</dbReference>
<keyword evidence="1" id="KW-0472">Membrane</keyword>
<sequence length="267" mass="30313">MNIFQQFFKSLYSPLTVAKFRFQGIGKTILYVFVLMMITTSIAAYQLGSTISSVVQQFQVDLQNELPDFEIKNSVLISDLDQPLYVTQNGDLFIFDSSGTLTVSDIENQYDNALALLETEAVFVSDGVAESFRYREFGNVNFTKEQLEELTETVVELLPLIISIVVFILFLVLTTLKYIGIFVLTLFGLIIRKNTATALSYKQVWVLCAYAVTLPTVFFAITDSLNIVIPLSFTLYWVVAVIMLYLIFKEIPKPKAEEIAEDPMDRY</sequence>
<evidence type="ECO:0000313" key="4">
    <source>
        <dbReference type="Proteomes" id="UP000180175"/>
    </source>
</evidence>
<dbReference type="InterPro" id="IPR009574">
    <property type="entry name" value="DUF1189"/>
</dbReference>
<dbReference type="EMBL" id="CP063356">
    <property type="protein sequence ID" value="QOY36150.1"/>
    <property type="molecule type" value="Genomic_DNA"/>
</dbReference>
<gene>
    <name evidence="3" type="ORF">AWH56_000165</name>
    <name evidence="2" type="ORF">AWH56_12135</name>
</gene>
<keyword evidence="1" id="KW-0812">Transmembrane</keyword>
<evidence type="ECO:0000256" key="1">
    <source>
        <dbReference type="SAM" id="Phobius"/>
    </source>
</evidence>
<evidence type="ECO:0000313" key="3">
    <source>
        <dbReference type="EMBL" id="QOY36150.1"/>
    </source>
</evidence>
<dbReference type="Pfam" id="PF06691">
    <property type="entry name" value="DUF1189"/>
    <property type="match status" value="1"/>
</dbReference>
<keyword evidence="1" id="KW-1133">Transmembrane helix</keyword>
<evidence type="ECO:0000313" key="2">
    <source>
        <dbReference type="EMBL" id="OIJ14958.1"/>
    </source>
</evidence>
<feature type="transmembrane region" description="Helical" evidence="1">
    <location>
        <begin position="203"/>
        <end position="221"/>
    </location>
</feature>